<comment type="caution">
    <text evidence="2">The sequence shown here is derived from an EMBL/GenBank/DDBJ whole genome shotgun (WGS) entry which is preliminary data.</text>
</comment>
<protein>
    <recommendedName>
        <fullName evidence="1">Myb/SANT-like DNA-binding domain-containing protein</fullName>
    </recommendedName>
</protein>
<sequence length="368" mass="42804">MSDSKKRRLDLDNLADQEIALKWFFESDSDEDFQISDEEDNVYEFSESDEDEDTSLATQSHYVAKSGLMLLCFVSVIGHIDCFRISENENEADEDNLQVNDHICNTEQSGESSEESDDDISLFTWSQYKWCSKQDHRITWDCQRFKEESNLERCHDKTIASGILQKKVDFRDPKKKKKNVWAEIREVFEGRGYEVSYDDLDRKFRNLKHHYKTIIDNKKKTGRGRMHWEYFEPMQEIFVGDDTVHAPPTISSSIGNTTAPPLFSNENTSNTTAPPLFNDDQNIIAEAVKTVNKVETPSTAFQTSKKRDIAAKAKGSKALYLQRKAIIDMERERITILDRIAKQLELNNEIQKKRNLLLEEYITNMHKK</sequence>
<gene>
    <name evidence="2" type="ORF">RN001_006593</name>
</gene>
<dbReference type="Gene3D" id="1.10.10.60">
    <property type="entry name" value="Homeodomain-like"/>
    <property type="match status" value="1"/>
</dbReference>
<evidence type="ECO:0000259" key="1">
    <source>
        <dbReference type="Pfam" id="PF13837"/>
    </source>
</evidence>
<dbReference type="InterPro" id="IPR044822">
    <property type="entry name" value="Myb_DNA-bind_4"/>
</dbReference>
<dbReference type="EMBL" id="JARPUR010000002">
    <property type="protein sequence ID" value="KAK4883274.1"/>
    <property type="molecule type" value="Genomic_DNA"/>
</dbReference>
<name>A0AAN7SJX2_9COLE</name>
<dbReference type="Proteomes" id="UP001353858">
    <property type="component" value="Unassembled WGS sequence"/>
</dbReference>
<accession>A0AAN7SJX2</accession>
<dbReference type="AlphaFoldDB" id="A0AAN7SJX2"/>
<dbReference type="Pfam" id="PF13837">
    <property type="entry name" value="Myb_DNA-bind_4"/>
    <property type="match status" value="1"/>
</dbReference>
<evidence type="ECO:0000313" key="2">
    <source>
        <dbReference type="EMBL" id="KAK4883274.1"/>
    </source>
</evidence>
<feature type="domain" description="Myb/SANT-like DNA-binding" evidence="1">
    <location>
        <begin position="168"/>
        <end position="237"/>
    </location>
</feature>
<organism evidence="2 3">
    <name type="scientific">Aquatica leii</name>
    <dbReference type="NCBI Taxonomy" id="1421715"/>
    <lineage>
        <taxon>Eukaryota</taxon>
        <taxon>Metazoa</taxon>
        <taxon>Ecdysozoa</taxon>
        <taxon>Arthropoda</taxon>
        <taxon>Hexapoda</taxon>
        <taxon>Insecta</taxon>
        <taxon>Pterygota</taxon>
        <taxon>Neoptera</taxon>
        <taxon>Endopterygota</taxon>
        <taxon>Coleoptera</taxon>
        <taxon>Polyphaga</taxon>
        <taxon>Elateriformia</taxon>
        <taxon>Elateroidea</taxon>
        <taxon>Lampyridae</taxon>
        <taxon>Luciolinae</taxon>
        <taxon>Aquatica</taxon>
    </lineage>
</organism>
<reference evidence="3" key="1">
    <citation type="submission" date="2023-01" db="EMBL/GenBank/DDBJ databases">
        <title>Key to firefly adult light organ development and bioluminescence: homeobox transcription factors regulate luciferase expression and transportation to peroxisome.</title>
        <authorList>
            <person name="Fu X."/>
        </authorList>
    </citation>
    <scope>NUCLEOTIDE SEQUENCE [LARGE SCALE GENOMIC DNA]</scope>
</reference>
<evidence type="ECO:0000313" key="3">
    <source>
        <dbReference type="Proteomes" id="UP001353858"/>
    </source>
</evidence>
<proteinExistence type="predicted"/>
<keyword evidence="3" id="KW-1185">Reference proteome</keyword>